<dbReference type="RefSeq" id="WP_185278048.1">
    <property type="nucleotide sequence ID" value="NZ_CP043641.1"/>
</dbReference>
<accession>A0A7G6Y8R2</accession>
<organism evidence="1 2">
    <name type="scientific">Leifsonia shinshuensis</name>
    <dbReference type="NCBI Taxonomy" id="150026"/>
    <lineage>
        <taxon>Bacteria</taxon>
        <taxon>Bacillati</taxon>
        <taxon>Actinomycetota</taxon>
        <taxon>Actinomycetes</taxon>
        <taxon>Micrococcales</taxon>
        <taxon>Microbacteriaceae</taxon>
        <taxon>Leifsonia</taxon>
    </lineage>
</organism>
<dbReference type="Proteomes" id="UP000515511">
    <property type="component" value="Chromosome"/>
</dbReference>
<dbReference type="KEGG" id="lse:F1C12_06880"/>
<dbReference type="PANTHER" id="PTHR30528:SF0">
    <property type="entry name" value="CYTOPLASMIC PROTEIN"/>
    <property type="match status" value="1"/>
</dbReference>
<protein>
    <submittedName>
        <fullName evidence="1">Winged helix-turn-helix domain-containing protein</fullName>
    </submittedName>
</protein>
<dbReference type="PANTHER" id="PTHR30528">
    <property type="entry name" value="CYTOPLASMIC PROTEIN"/>
    <property type="match status" value="1"/>
</dbReference>
<dbReference type="Pfam" id="PF06224">
    <property type="entry name" value="AlkZ-like"/>
    <property type="match status" value="1"/>
</dbReference>
<proteinExistence type="predicted"/>
<dbReference type="EMBL" id="CP043641">
    <property type="protein sequence ID" value="QNE34877.1"/>
    <property type="molecule type" value="Genomic_DNA"/>
</dbReference>
<evidence type="ECO:0000313" key="1">
    <source>
        <dbReference type="EMBL" id="QNE34877.1"/>
    </source>
</evidence>
<sequence length="367" mass="40614">MAVTLDRDEARRIAVRAQRLDAGRPDGIVPLAESLTFLQLDPTAAIAPSADLIAYTRLGPAYRPETLVEALETDRLLYEVKAMDDPVTPPFAMVRPMSDLGLHLDRMSRWPERLSGAHAWLEANDAFRRDVLALLRDRGPTLSKDIPDTAAVPWESTGWTHNQNVTRLLELLQGRGEVAVAGRIGRQRAWDLGERVYPAGIAVVPEAEAARLRDERRLRSLGIARRALVGEAGEPATVEGSALEWRVDPAAVGLPFTGRTALLSPFDRLVHDRVRTNDLFGFEYLLEMYKPAAKRRWGYFALPILHGDRLIGKLDAAADRKSGVLHVTAIHEDGPLSPETRDAVRTEIDALAAWLTLTPEYPSPRGT</sequence>
<dbReference type="InterPro" id="IPR009351">
    <property type="entry name" value="AlkZ-like"/>
</dbReference>
<evidence type="ECO:0000313" key="2">
    <source>
        <dbReference type="Proteomes" id="UP000515511"/>
    </source>
</evidence>
<gene>
    <name evidence="1" type="ORF">F1C12_06880</name>
</gene>
<name>A0A7G6Y8R2_9MICO</name>
<dbReference type="AlphaFoldDB" id="A0A7G6Y8R2"/>
<reference evidence="2" key="1">
    <citation type="submission" date="2019-09" db="EMBL/GenBank/DDBJ databases">
        <title>Antimicrobial potential of Antarctic Bacteria.</title>
        <authorList>
            <person name="Benaud N."/>
            <person name="Edwards R.J."/>
            <person name="Ferrari B.C."/>
        </authorList>
    </citation>
    <scope>NUCLEOTIDE SEQUENCE [LARGE SCALE GENOMIC DNA]</scope>
    <source>
        <strain evidence="2">INR9</strain>
    </source>
</reference>